<evidence type="ECO:0000313" key="7">
    <source>
        <dbReference type="Proteomes" id="UP000269097"/>
    </source>
</evidence>
<feature type="transmembrane region" description="Helical" evidence="4">
    <location>
        <begin position="15"/>
        <end position="35"/>
    </location>
</feature>
<dbReference type="Pfam" id="PF12833">
    <property type="entry name" value="HTH_18"/>
    <property type="match status" value="1"/>
</dbReference>
<keyword evidence="7" id="KW-1185">Reference proteome</keyword>
<dbReference type="SMART" id="SM00342">
    <property type="entry name" value="HTH_ARAC"/>
    <property type="match status" value="1"/>
</dbReference>
<gene>
    <name evidence="6" type="ORF">EAV92_22965</name>
</gene>
<dbReference type="PROSITE" id="PS01124">
    <property type="entry name" value="HTH_ARAC_FAMILY_2"/>
    <property type="match status" value="1"/>
</dbReference>
<dbReference type="Pfam" id="PF17853">
    <property type="entry name" value="GGDEF_2"/>
    <property type="match status" value="1"/>
</dbReference>
<keyword evidence="4" id="KW-0812">Transmembrane</keyword>
<evidence type="ECO:0000256" key="4">
    <source>
        <dbReference type="SAM" id="Phobius"/>
    </source>
</evidence>
<dbReference type="EMBL" id="CP033433">
    <property type="protein sequence ID" value="AYQ75156.1"/>
    <property type="molecule type" value="Genomic_DNA"/>
</dbReference>
<dbReference type="PRINTS" id="PR00032">
    <property type="entry name" value="HTHARAC"/>
</dbReference>
<reference evidence="6 7" key="1">
    <citation type="submission" date="2018-10" db="EMBL/GenBank/DDBJ databases">
        <title>Genome Sequence of Cohnella sp.</title>
        <authorList>
            <person name="Srinivasan S."/>
            <person name="Kim M.K."/>
        </authorList>
    </citation>
    <scope>NUCLEOTIDE SEQUENCE [LARGE SCALE GENOMIC DNA]</scope>
    <source>
        <strain evidence="6 7">18JY8-7</strain>
    </source>
</reference>
<sequence>MNLMRFAKRKPNKLFLFYFLSYFLVILVPVILLGISSYQLAYSSIINEIRNGNKNAIQQTGTSLDRLLDEIKTLSIQLGLDGRIYATSRNAVSSYLLNDVKDRISSLSKEHGYIHSIQIYFNDNGTILSSDGPNRHMPGQPIDQWISQVTADKKSILWLPTRTFVNQDGNPYSIATVVAKLPVAFPEITGYIAIHFKEESLNAYLRGVDSENNTRVYLVAENGALVSAFDKDSDSRAVSAELAKRFQTAREGSSVMHIEGAASLVTIGSPLNNGWKLISVTPLAYVDHKMSYIRNVILLIGLLLVLLGTFFSFFLSRTIYNPIKLVLERTSRLHKELSLPDTMEKEHSLRDVPEIFDQVYLSHKKLEASYKAIYPVMVNRFLNDLFHNRIHESLQDVERKLADLRLPKLTRGFMVMLVEIDDYSKWKERYSSHDLSLLRYAALNIAHEKASEQFTCLSAETGDNQLAILLNTGTLMESLVDMLTETAKSVIHSILAYLPFTVTISFGTATDDLLQVHVSYQKAQEVMRRKILQKEMAILFPDTTLHPQTFKYFYPAHIEKSLANNMRAGNDREALLCLERMREQLLDKPNLSSENVIRLYNRLIETMIDLIEDIGSSWETAYGSGNVFQDLSKHETIDGLHDWISAVCERVCETVRNHVRNPSKADAAIAVIEARYQEDISVEMIADAVQVTPAYLSRIFKQTTGKTVLEYLTVARIEHSKLLLRDTSLTMQEVSRRVGYNNANSFIRFFRKHEGVTPGEYRKINGNLIREVAD</sequence>
<keyword evidence="4" id="KW-1133">Transmembrane helix</keyword>
<accession>A0A3G3K3R7</accession>
<evidence type="ECO:0000313" key="6">
    <source>
        <dbReference type="EMBL" id="AYQ75156.1"/>
    </source>
</evidence>
<keyword evidence="1" id="KW-0805">Transcription regulation</keyword>
<dbReference type="GO" id="GO:0043565">
    <property type="term" value="F:sequence-specific DNA binding"/>
    <property type="evidence" value="ECO:0007669"/>
    <property type="project" value="InterPro"/>
</dbReference>
<keyword evidence="4" id="KW-0472">Membrane</keyword>
<dbReference type="PANTHER" id="PTHR43280:SF2">
    <property type="entry name" value="HTH-TYPE TRANSCRIPTIONAL REGULATOR EXSA"/>
    <property type="match status" value="1"/>
</dbReference>
<dbReference type="PANTHER" id="PTHR43280">
    <property type="entry name" value="ARAC-FAMILY TRANSCRIPTIONAL REGULATOR"/>
    <property type="match status" value="1"/>
</dbReference>
<proteinExistence type="predicted"/>
<dbReference type="KEGG" id="coh:EAV92_22965"/>
<dbReference type="PROSITE" id="PS00041">
    <property type="entry name" value="HTH_ARAC_FAMILY_1"/>
    <property type="match status" value="1"/>
</dbReference>
<keyword evidence="2" id="KW-0238">DNA-binding</keyword>
<dbReference type="AlphaFoldDB" id="A0A3G3K3R7"/>
<dbReference type="InterPro" id="IPR041522">
    <property type="entry name" value="CdaR_GGDEF"/>
</dbReference>
<evidence type="ECO:0000256" key="1">
    <source>
        <dbReference type="ARBA" id="ARBA00023015"/>
    </source>
</evidence>
<dbReference type="Proteomes" id="UP000269097">
    <property type="component" value="Chromosome"/>
</dbReference>
<dbReference type="InterPro" id="IPR009057">
    <property type="entry name" value="Homeodomain-like_sf"/>
</dbReference>
<keyword evidence="3" id="KW-0804">Transcription</keyword>
<feature type="transmembrane region" description="Helical" evidence="4">
    <location>
        <begin position="296"/>
        <end position="315"/>
    </location>
</feature>
<dbReference type="GO" id="GO:0003700">
    <property type="term" value="F:DNA-binding transcription factor activity"/>
    <property type="evidence" value="ECO:0007669"/>
    <property type="project" value="InterPro"/>
</dbReference>
<evidence type="ECO:0000256" key="2">
    <source>
        <dbReference type="ARBA" id="ARBA00023125"/>
    </source>
</evidence>
<protein>
    <submittedName>
        <fullName evidence="6">AraC family transcriptional regulator</fullName>
    </submittedName>
</protein>
<name>A0A3G3K3R7_9BACL</name>
<evidence type="ECO:0000259" key="5">
    <source>
        <dbReference type="PROSITE" id="PS01124"/>
    </source>
</evidence>
<organism evidence="6 7">
    <name type="scientific">Cohnella candidum</name>
    <dbReference type="NCBI Taxonomy" id="2674991"/>
    <lineage>
        <taxon>Bacteria</taxon>
        <taxon>Bacillati</taxon>
        <taxon>Bacillota</taxon>
        <taxon>Bacilli</taxon>
        <taxon>Bacillales</taxon>
        <taxon>Paenibacillaceae</taxon>
        <taxon>Cohnella</taxon>
    </lineage>
</organism>
<dbReference type="InterPro" id="IPR018060">
    <property type="entry name" value="HTH_AraC"/>
</dbReference>
<dbReference type="Gene3D" id="1.10.10.60">
    <property type="entry name" value="Homeodomain-like"/>
    <property type="match status" value="2"/>
</dbReference>
<dbReference type="InterPro" id="IPR020449">
    <property type="entry name" value="Tscrpt_reg_AraC-type_HTH"/>
</dbReference>
<evidence type="ECO:0000256" key="3">
    <source>
        <dbReference type="ARBA" id="ARBA00023163"/>
    </source>
</evidence>
<dbReference type="RefSeq" id="WP_123043236.1">
    <property type="nucleotide sequence ID" value="NZ_CP033433.1"/>
</dbReference>
<feature type="domain" description="HTH araC/xylS-type" evidence="5">
    <location>
        <begin position="666"/>
        <end position="764"/>
    </location>
</feature>
<dbReference type="InterPro" id="IPR018062">
    <property type="entry name" value="HTH_AraC-typ_CS"/>
</dbReference>
<dbReference type="SUPFAM" id="SSF46689">
    <property type="entry name" value="Homeodomain-like"/>
    <property type="match status" value="2"/>
</dbReference>